<comment type="caution">
    <text evidence="2">The sequence shown here is derived from an EMBL/GenBank/DDBJ whole genome shotgun (WGS) entry which is preliminary data.</text>
</comment>
<dbReference type="Proteomes" id="UP000018948">
    <property type="component" value="Unassembled WGS sequence"/>
</dbReference>
<dbReference type="OrthoDB" id="127122at2759"/>
<protein>
    <submittedName>
        <fullName evidence="2">Uncharacterized protein</fullName>
    </submittedName>
</protein>
<evidence type="ECO:0000256" key="1">
    <source>
        <dbReference type="SAM" id="MobiDB-lite"/>
    </source>
</evidence>
<dbReference type="EMBL" id="ANIY01000487">
    <property type="protein sequence ID" value="ETP52697.1"/>
    <property type="molecule type" value="Genomic_DNA"/>
</dbReference>
<reference evidence="2 3" key="1">
    <citation type="submission" date="2013-11" db="EMBL/GenBank/DDBJ databases">
        <title>The Genome Sequence of Phytophthora parasitica P10297.</title>
        <authorList>
            <consortium name="The Broad Institute Genomics Platform"/>
            <person name="Russ C."/>
            <person name="Tyler B."/>
            <person name="Panabieres F."/>
            <person name="Shan W."/>
            <person name="Tripathy S."/>
            <person name="Grunwald N."/>
            <person name="Machado M."/>
            <person name="Johnson C.S."/>
            <person name="Walker B."/>
            <person name="Young S.K."/>
            <person name="Zeng Q."/>
            <person name="Gargeya S."/>
            <person name="Fitzgerald M."/>
            <person name="Haas B."/>
            <person name="Abouelleil A."/>
            <person name="Allen A.W."/>
            <person name="Alvarado L."/>
            <person name="Arachchi H.M."/>
            <person name="Berlin A.M."/>
            <person name="Chapman S.B."/>
            <person name="Gainer-Dewar J."/>
            <person name="Goldberg J."/>
            <person name="Griggs A."/>
            <person name="Gujja S."/>
            <person name="Hansen M."/>
            <person name="Howarth C."/>
            <person name="Imamovic A."/>
            <person name="Ireland A."/>
            <person name="Larimer J."/>
            <person name="McCowan C."/>
            <person name="Murphy C."/>
            <person name="Pearson M."/>
            <person name="Poon T.W."/>
            <person name="Priest M."/>
            <person name="Roberts A."/>
            <person name="Saif S."/>
            <person name="Shea T."/>
            <person name="Sisk P."/>
            <person name="Sykes S."/>
            <person name="Wortman J."/>
            <person name="Nusbaum C."/>
            <person name="Birren B."/>
        </authorList>
    </citation>
    <scope>NUCLEOTIDE SEQUENCE [LARGE SCALE GENOMIC DNA]</scope>
    <source>
        <strain evidence="2 3">P10297</strain>
    </source>
</reference>
<feature type="region of interest" description="Disordered" evidence="1">
    <location>
        <begin position="1"/>
        <end position="23"/>
    </location>
</feature>
<proteinExistence type="predicted"/>
<organism evidence="2 3">
    <name type="scientific">Phytophthora nicotianae P10297</name>
    <dbReference type="NCBI Taxonomy" id="1317064"/>
    <lineage>
        <taxon>Eukaryota</taxon>
        <taxon>Sar</taxon>
        <taxon>Stramenopiles</taxon>
        <taxon>Oomycota</taxon>
        <taxon>Peronosporomycetes</taxon>
        <taxon>Peronosporales</taxon>
        <taxon>Peronosporaceae</taxon>
        <taxon>Phytophthora</taxon>
    </lineage>
</organism>
<dbReference type="InterPro" id="IPR052579">
    <property type="entry name" value="Zinc_finger_SWIM"/>
</dbReference>
<evidence type="ECO:0000313" key="3">
    <source>
        <dbReference type="Proteomes" id="UP000018948"/>
    </source>
</evidence>
<gene>
    <name evidence="2" type="ORF">F442_02333</name>
</gene>
<evidence type="ECO:0000313" key="2">
    <source>
        <dbReference type="EMBL" id="ETP52697.1"/>
    </source>
</evidence>
<accession>W2ZZB5</accession>
<dbReference type="AlphaFoldDB" id="W2ZZB5"/>
<dbReference type="PANTHER" id="PTHR31569">
    <property type="entry name" value="SWIM-TYPE DOMAIN-CONTAINING PROTEIN"/>
    <property type="match status" value="1"/>
</dbReference>
<dbReference type="PANTHER" id="PTHR31569:SF4">
    <property type="entry name" value="SWIM-TYPE DOMAIN-CONTAINING PROTEIN"/>
    <property type="match status" value="1"/>
</dbReference>
<sequence length="160" mass="18381">MDDSDKNGGMRGSNDSREYEFRSDNVTTSDSAHALEMEHPFVTYFTNNWDNCKERWVLCYRTDCPHLGNNTNNRLESGWGKLKPELGIHMPLDDCISTILTLQLLKEKIFNKGMTEVGTLVNGTYDTEMQNVLEVATPHAAELIREQYLHAVNVHFTYYV</sequence>
<name>W2ZZB5_PHYNI</name>